<feature type="transmembrane region" description="Helical" evidence="8">
    <location>
        <begin position="36"/>
        <end position="57"/>
    </location>
</feature>
<dbReference type="PANTHER" id="PTHR34979:SF1">
    <property type="entry name" value="INNER MEMBRANE PROTEIN YGAZ"/>
    <property type="match status" value="1"/>
</dbReference>
<feature type="transmembrane region" description="Helical" evidence="8">
    <location>
        <begin position="162"/>
        <end position="179"/>
    </location>
</feature>
<evidence type="ECO:0000256" key="4">
    <source>
        <dbReference type="ARBA" id="ARBA00022475"/>
    </source>
</evidence>
<comment type="caution">
    <text evidence="9">The sequence shown here is derived from an EMBL/GenBank/DDBJ whole genome shotgun (WGS) entry which is preliminary data.</text>
</comment>
<evidence type="ECO:0000256" key="3">
    <source>
        <dbReference type="ARBA" id="ARBA00022448"/>
    </source>
</evidence>
<keyword evidence="5 8" id="KW-0812">Transmembrane</keyword>
<dbReference type="EMBL" id="JAHLQK010000002">
    <property type="protein sequence ID" value="MBU5675949.1"/>
    <property type="molecule type" value="Genomic_DNA"/>
</dbReference>
<dbReference type="Proteomes" id="UP000779508">
    <property type="component" value="Unassembled WGS sequence"/>
</dbReference>
<keyword evidence="6 8" id="KW-1133">Transmembrane helix</keyword>
<gene>
    <name evidence="9" type="ORF">KQI88_05935</name>
</gene>
<keyword evidence="10" id="KW-1185">Reference proteome</keyword>
<evidence type="ECO:0000313" key="9">
    <source>
        <dbReference type="EMBL" id="MBU5675949.1"/>
    </source>
</evidence>
<feature type="transmembrane region" description="Helical" evidence="8">
    <location>
        <begin position="185"/>
        <end position="218"/>
    </location>
</feature>
<organism evidence="9 10">
    <name type="scientific">Alkaliphilus flagellatus</name>
    <dbReference type="NCBI Taxonomy" id="2841507"/>
    <lineage>
        <taxon>Bacteria</taxon>
        <taxon>Bacillati</taxon>
        <taxon>Bacillota</taxon>
        <taxon>Clostridia</taxon>
        <taxon>Peptostreptococcales</taxon>
        <taxon>Natronincolaceae</taxon>
        <taxon>Alkaliphilus</taxon>
    </lineage>
</organism>
<dbReference type="PANTHER" id="PTHR34979">
    <property type="entry name" value="INNER MEMBRANE PROTEIN YGAZ"/>
    <property type="match status" value="1"/>
</dbReference>
<sequence length="240" mass="26464">MKKAIKAAFPATIPVMLGYLSVGIAFGLLFEKSGYNFMWAILMSVAVYAGSMQFIAINLLTSGAGLMEIALVTLFVNIRHVFYGLSFIDKFKGMGKKKTYMIYSLSDETYSLLCSSKAPEGIDNDSFLFCIALLNQIYWIIGTFIGSIAGSLITFNTNGIDFAMTALFVVIFIEQWSTYKTHIPVLIGIASTILSLLIFGVDNLILPSMVLITVALMIFEKQIDRKTSEDNDGEVVNNEC</sequence>
<keyword evidence="3" id="KW-0813">Transport</keyword>
<evidence type="ECO:0000256" key="6">
    <source>
        <dbReference type="ARBA" id="ARBA00022989"/>
    </source>
</evidence>
<protein>
    <submittedName>
        <fullName evidence="9">AzlC family ABC transporter permease</fullName>
    </submittedName>
</protein>
<keyword evidence="4" id="KW-1003">Cell membrane</keyword>
<comment type="subcellular location">
    <subcellularLocation>
        <location evidence="1">Cell membrane</location>
        <topology evidence="1">Multi-pass membrane protein</topology>
    </subcellularLocation>
</comment>
<dbReference type="InterPro" id="IPR011606">
    <property type="entry name" value="Brnchd-chn_aa_trnsp_permease"/>
</dbReference>
<proteinExistence type="inferred from homology"/>
<feature type="transmembrane region" description="Helical" evidence="8">
    <location>
        <begin position="7"/>
        <end position="30"/>
    </location>
</feature>
<evidence type="ECO:0000256" key="7">
    <source>
        <dbReference type="ARBA" id="ARBA00023136"/>
    </source>
</evidence>
<comment type="similarity">
    <text evidence="2">Belongs to the AzlC family.</text>
</comment>
<evidence type="ECO:0000256" key="5">
    <source>
        <dbReference type="ARBA" id="ARBA00022692"/>
    </source>
</evidence>
<evidence type="ECO:0000256" key="1">
    <source>
        <dbReference type="ARBA" id="ARBA00004651"/>
    </source>
</evidence>
<evidence type="ECO:0000256" key="8">
    <source>
        <dbReference type="SAM" id="Phobius"/>
    </source>
</evidence>
<accession>A0ABS6G180</accession>
<feature type="transmembrane region" description="Helical" evidence="8">
    <location>
        <begin position="69"/>
        <end position="88"/>
    </location>
</feature>
<keyword evidence="7 8" id="KW-0472">Membrane</keyword>
<evidence type="ECO:0000313" key="10">
    <source>
        <dbReference type="Proteomes" id="UP000779508"/>
    </source>
</evidence>
<reference evidence="9 10" key="1">
    <citation type="submission" date="2021-06" db="EMBL/GenBank/DDBJ databases">
        <authorList>
            <person name="Sun Q."/>
            <person name="Li D."/>
        </authorList>
    </citation>
    <scope>NUCLEOTIDE SEQUENCE [LARGE SCALE GENOMIC DNA]</scope>
    <source>
        <strain evidence="9 10">MSJ-5</strain>
    </source>
</reference>
<feature type="transmembrane region" description="Helical" evidence="8">
    <location>
        <begin position="137"/>
        <end position="155"/>
    </location>
</feature>
<evidence type="ECO:0000256" key="2">
    <source>
        <dbReference type="ARBA" id="ARBA00010735"/>
    </source>
</evidence>
<name>A0ABS6G180_9FIRM</name>
<dbReference type="RefSeq" id="WP_216415438.1">
    <property type="nucleotide sequence ID" value="NZ_JAHLQK010000002.1"/>
</dbReference>
<dbReference type="Pfam" id="PF03591">
    <property type="entry name" value="AzlC"/>
    <property type="match status" value="1"/>
</dbReference>